<keyword evidence="1" id="KW-0472">Membrane</keyword>
<gene>
    <name evidence="2" type="ORF">V5799_030593</name>
</gene>
<name>A0AAQ4EMN6_AMBAM</name>
<dbReference type="Proteomes" id="UP001321473">
    <property type="component" value="Unassembled WGS sequence"/>
</dbReference>
<evidence type="ECO:0000313" key="2">
    <source>
        <dbReference type="EMBL" id="KAK8776062.1"/>
    </source>
</evidence>
<reference evidence="2 3" key="1">
    <citation type="journal article" date="2023" name="Arcadia Sci">
        <title>De novo assembly of a long-read Amblyomma americanum tick genome.</title>
        <authorList>
            <person name="Chou S."/>
            <person name="Poskanzer K.E."/>
            <person name="Rollins M."/>
            <person name="Thuy-Boun P.S."/>
        </authorList>
    </citation>
    <scope>NUCLEOTIDE SEQUENCE [LARGE SCALE GENOMIC DNA]</scope>
    <source>
        <strain evidence="2">F_SG_1</strain>
        <tissue evidence="2">Salivary glands</tissue>
    </source>
</reference>
<comment type="caution">
    <text evidence="2">The sequence shown here is derived from an EMBL/GenBank/DDBJ whole genome shotgun (WGS) entry which is preliminary data.</text>
</comment>
<organism evidence="2 3">
    <name type="scientific">Amblyomma americanum</name>
    <name type="common">Lone star tick</name>
    <dbReference type="NCBI Taxonomy" id="6943"/>
    <lineage>
        <taxon>Eukaryota</taxon>
        <taxon>Metazoa</taxon>
        <taxon>Ecdysozoa</taxon>
        <taxon>Arthropoda</taxon>
        <taxon>Chelicerata</taxon>
        <taxon>Arachnida</taxon>
        <taxon>Acari</taxon>
        <taxon>Parasitiformes</taxon>
        <taxon>Ixodida</taxon>
        <taxon>Ixodoidea</taxon>
        <taxon>Ixodidae</taxon>
        <taxon>Amblyomminae</taxon>
        <taxon>Amblyomma</taxon>
    </lineage>
</organism>
<sequence>MESDPRAHAYAPVTVLNREGPYMIVALLGMSILGCGSVLVYSFSNYSKLKRSAEELRNYIIDSQTKVAHQQSEDGVGSGAVDTGSTVTPAANAGNQLSADADVRNRSGASVGHGTNEAYHFVAQEVPASADPATAALSILATTNATRNSFAEGQ</sequence>
<accession>A0AAQ4EMN6</accession>
<keyword evidence="1" id="KW-0812">Transmembrane</keyword>
<dbReference type="AlphaFoldDB" id="A0AAQ4EMN6"/>
<proteinExistence type="predicted"/>
<feature type="transmembrane region" description="Helical" evidence="1">
    <location>
        <begin position="20"/>
        <end position="43"/>
    </location>
</feature>
<protein>
    <submittedName>
        <fullName evidence="2">Uncharacterized protein</fullName>
    </submittedName>
</protein>
<dbReference type="EMBL" id="JARKHS020013396">
    <property type="protein sequence ID" value="KAK8776062.1"/>
    <property type="molecule type" value="Genomic_DNA"/>
</dbReference>
<keyword evidence="3" id="KW-1185">Reference proteome</keyword>
<keyword evidence="1" id="KW-1133">Transmembrane helix</keyword>
<evidence type="ECO:0000256" key="1">
    <source>
        <dbReference type="SAM" id="Phobius"/>
    </source>
</evidence>
<evidence type="ECO:0000313" key="3">
    <source>
        <dbReference type="Proteomes" id="UP001321473"/>
    </source>
</evidence>
<dbReference type="PROSITE" id="PS51257">
    <property type="entry name" value="PROKAR_LIPOPROTEIN"/>
    <property type="match status" value="1"/>
</dbReference>